<protein>
    <submittedName>
        <fullName evidence="1">Uncharacterized protein</fullName>
    </submittedName>
</protein>
<dbReference type="EMBL" id="GBRH01236102">
    <property type="protein sequence ID" value="JAD61793.1"/>
    <property type="molecule type" value="Transcribed_RNA"/>
</dbReference>
<evidence type="ECO:0000313" key="1">
    <source>
        <dbReference type="EMBL" id="JAD61793.1"/>
    </source>
</evidence>
<accession>A0A0A9BI18</accession>
<reference evidence="1" key="2">
    <citation type="journal article" date="2015" name="Data Brief">
        <title>Shoot transcriptome of the giant reed, Arundo donax.</title>
        <authorList>
            <person name="Barrero R.A."/>
            <person name="Guerrero F.D."/>
            <person name="Moolhuijzen P."/>
            <person name="Goolsby J.A."/>
            <person name="Tidwell J."/>
            <person name="Bellgard S.E."/>
            <person name="Bellgard M.I."/>
        </authorList>
    </citation>
    <scope>NUCLEOTIDE SEQUENCE</scope>
    <source>
        <tissue evidence="1">Shoot tissue taken approximately 20 cm above the soil surface</tissue>
    </source>
</reference>
<name>A0A0A9BI18_ARUDO</name>
<proteinExistence type="predicted"/>
<organism evidence="1">
    <name type="scientific">Arundo donax</name>
    <name type="common">Giant reed</name>
    <name type="synonym">Donax arundinaceus</name>
    <dbReference type="NCBI Taxonomy" id="35708"/>
    <lineage>
        <taxon>Eukaryota</taxon>
        <taxon>Viridiplantae</taxon>
        <taxon>Streptophyta</taxon>
        <taxon>Embryophyta</taxon>
        <taxon>Tracheophyta</taxon>
        <taxon>Spermatophyta</taxon>
        <taxon>Magnoliopsida</taxon>
        <taxon>Liliopsida</taxon>
        <taxon>Poales</taxon>
        <taxon>Poaceae</taxon>
        <taxon>PACMAD clade</taxon>
        <taxon>Arundinoideae</taxon>
        <taxon>Arundineae</taxon>
        <taxon>Arundo</taxon>
    </lineage>
</organism>
<dbReference type="AlphaFoldDB" id="A0A0A9BI18"/>
<sequence length="50" mass="5301">MIATAARVGNYCYGHSRSVVRGHGCRDWRGAGLERGRMAAAAPAQVDSPN</sequence>
<reference evidence="1" key="1">
    <citation type="submission" date="2014-09" db="EMBL/GenBank/DDBJ databases">
        <authorList>
            <person name="Magalhaes I.L.F."/>
            <person name="Oliveira U."/>
            <person name="Santos F.R."/>
            <person name="Vidigal T.H.D.A."/>
            <person name="Brescovit A.D."/>
            <person name="Santos A.J."/>
        </authorList>
    </citation>
    <scope>NUCLEOTIDE SEQUENCE</scope>
    <source>
        <tissue evidence="1">Shoot tissue taken approximately 20 cm above the soil surface</tissue>
    </source>
</reference>